<keyword evidence="3" id="KW-0472">Membrane</keyword>
<evidence type="ECO:0000256" key="3">
    <source>
        <dbReference type="SAM" id="Phobius"/>
    </source>
</evidence>
<reference evidence="5" key="2">
    <citation type="submission" date="2016-01" db="EMBL/GenBank/DDBJ databases">
        <title>Complete genome sequence of Agromyces aureus AR33T and comparison with related organisms.</title>
        <authorList>
            <person name="Corretto E."/>
            <person name="Antonielli L."/>
            <person name="Sessitsch A."/>
            <person name="Brader G."/>
        </authorList>
    </citation>
    <scope>NUCLEOTIDE SEQUENCE [LARGE SCALE GENOMIC DNA]</scope>
    <source>
        <strain evidence="5">AR33</strain>
    </source>
</reference>
<accession>A0A191WGW0</accession>
<evidence type="ECO:0000313" key="5">
    <source>
        <dbReference type="Proteomes" id="UP000078437"/>
    </source>
</evidence>
<dbReference type="RefSeq" id="WP_067877820.1">
    <property type="nucleotide sequence ID" value="NZ_CP013979.1"/>
</dbReference>
<feature type="transmembrane region" description="Helical" evidence="3">
    <location>
        <begin position="63"/>
        <end position="85"/>
    </location>
</feature>
<dbReference type="Proteomes" id="UP000078437">
    <property type="component" value="Chromosome"/>
</dbReference>
<keyword evidence="3" id="KW-0812">Transmembrane</keyword>
<dbReference type="InterPro" id="IPR029050">
    <property type="entry name" value="Immunoprotect_excell_Ig-like"/>
</dbReference>
<evidence type="ECO:0000256" key="2">
    <source>
        <dbReference type="SAM" id="MobiDB-lite"/>
    </source>
</evidence>
<keyword evidence="3" id="KW-1133">Transmembrane helix</keyword>
<feature type="transmembrane region" description="Helical" evidence="3">
    <location>
        <begin position="12"/>
        <end position="28"/>
    </location>
</feature>
<dbReference type="STRING" id="453304.ATC03_13025"/>
<gene>
    <name evidence="4" type="ORF">ATC03_13025</name>
</gene>
<name>A0A191WGW0_9MICO</name>
<feature type="transmembrane region" description="Helical" evidence="3">
    <location>
        <begin position="34"/>
        <end position="51"/>
    </location>
</feature>
<reference evidence="4 5" key="1">
    <citation type="journal article" date="2016" name="Int. J. Syst. Evol. Microbiol.">
        <title>Agromyces aureus sp. nov., isolated from the rhizosphere of Salix caprea L. grown in a heavy-metal-contaminated soil.</title>
        <authorList>
            <person name="Corretto E."/>
            <person name="Antonielli L."/>
            <person name="Sessitsch A."/>
            <person name="Compant S."/>
            <person name="Gorfer M."/>
            <person name="Kuffner M."/>
            <person name="Brader G."/>
        </authorList>
    </citation>
    <scope>NUCLEOTIDE SEQUENCE [LARGE SCALE GENOMIC DNA]</scope>
    <source>
        <strain evidence="4 5">AR33</strain>
    </source>
</reference>
<organism evidence="4 5">
    <name type="scientific">Agromyces aureus</name>
    <dbReference type="NCBI Taxonomy" id="453304"/>
    <lineage>
        <taxon>Bacteria</taxon>
        <taxon>Bacillati</taxon>
        <taxon>Actinomycetota</taxon>
        <taxon>Actinomycetes</taxon>
        <taxon>Micrococcales</taxon>
        <taxon>Microbacteriaceae</taxon>
        <taxon>Agromyces</taxon>
    </lineage>
</organism>
<dbReference type="EMBL" id="CP013979">
    <property type="protein sequence ID" value="ANJ27496.1"/>
    <property type="molecule type" value="Genomic_DNA"/>
</dbReference>
<sequence>MAPAVGSRETVGLLALIFGLVAIVLAVIPFAALIAWLPAFVAIGLGIAALASKSVARKGRGLAGIILGTVAFLFAIFVSVASLFWPTMPFGPTAGDTTAELHDEPAGGADDGAADRPSQFEVIAGTATGDPDDPFAVGEAIEVTNHGEPYYSITFGATNPDAADVVSSENPYNELAPEGSSYVLVPLTVQYHGDGSDATRSPVYDLRVSFATGDGGTISEDYALIPDPFFMLPELQPGESATGNLVFVIPDGTLDAGTWLVDVGWDGVSFHAAVR</sequence>
<dbReference type="AlphaFoldDB" id="A0A191WGW0"/>
<protein>
    <recommendedName>
        <fullName evidence="6">DUF4352 domain-containing protein</fullName>
    </recommendedName>
</protein>
<dbReference type="KEGG" id="agy:ATC03_13025"/>
<evidence type="ECO:0000256" key="1">
    <source>
        <dbReference type="ARBA" id="ARBA00022729"/>
    </source>
</evidence>
<dbReference type="Gene3D" id="2.60.40.1240">
    <property type="match status" value="1"/>
</dbReference>
<proteinExistence type="predicted"/>
<keyword evidence="5" id="KW-1185">Reference proteome</keyword>
<evidence type="ECO:0000313" key="4">
    <source>
        <dbReference type="EMBL" id="ANJ27496.1"/>
    </source>
</evidence>
<evidence type="ECO:0008006" key="6">
    <source>
        <dbReference type="Google" id="ProtNLM"/>
    </source>
</evidence>
<feature type="region of interest" description="Disordered" evidence="2">
    <location>
        <begin position="95"/>
        <end position="115"/>
    </location>
</feature>
<keyword evidence="1" id="KW-0732">Signal</keyword>